<accession>A0A117NJ72</accession>
<name>A0A117NJ72_PICGL</name>
<comment type="caution">
    <text evidence="1">The sequence shown here is derived from an EMBL/GenBank/DDBJ whole genome shotgun (WGS) entry which is preliminary data.</text>
</comment>
<geneLocation type="mitochondrion" evidence="1"/>
<gene>
    <name evidence="1" type="ORF">ABT39_MTgene954</name>
</gene>
<dbReference type="EMBL" id="LKAM01000001">
    <property type="protein sequence ID" value="KUM51108.1"/>
    <property type="molecule type" value="Genomic_DNA"/>
</dbReference>
<proteinExistence type="predicted"/>
<reference evidence="1" key="1">
    <citation type="journal article" date="2015" name="Genome Biol. Evol.">
        <title>Organellar Genomes of White Spruce (Picea glauca): Assembly and Annotation.</title>
        <authorList>
            <person name="Jackman S.D."/>
            <person name="Warren R.L."/>
            <person name="Gibb E.A."/>
            <person name="Vandervalk B.P."/>
            <person name="Mohamadi H."/>
            <person name="Chu J."/>
            <person name="Raymond A."/>
            <person name="Pleasance S."/>
            <person name="Coope R."/>
            <person name="Wildung M.R."/>
            <person name="Ritland C.E."/>
            <person name="Bousquet J."/>
            <person name="Jones S.J."/>
            <person name="Bohlmann J."/>
            <person name="Birol I."/>
        </authorList>
    </citation>
    <scope>NUCLEOTIDE SEQUENCE [LARGE SCALE GENOMIC DNA]</scope>
    <source>
        <tissue evidence="1">Flushing bud</tissue>
    </source>
</reference>
<sequence>MFSSKGSHALLTSINNLCKIQSCSFQTFRKLTIGISTSTKLLNQLFPRSECLSRQGEINHFIGGYIPFISIYEIELAERRATTSSFILKRRTTNLGMELLASEDNPLLSHPFRAS</sequence>
<dbReference type="AlphaFoldDB" id="A0A117NJ72"/>
<keyword evidence="1" id="KW-0496">Mitochondrion</keyword>
<organism evidence="1">
    <name type="scientific">Picea glauca</name>
    <name type="common">White spruce</name>
    <name type="synonym">Pinus glauca</name>
    <dbReference type="NCBI Taxonomy" id="3330"/>
    <lineage>
        <taxon>Eukaryota</taxon>
        <taxon>Viridiplantae</taxon>
        <taxon>Streptophyta</taxon>
        <taxon>Embryophyta</taxon>
        <taxon>Tracheophyta</taxon>
        <taxon>Spermatophyta</taxon>
        <taxon>Pinopsida</taxon>
        <taxon>Pinidae</taxon>
        <taxon>Conifers I</taxon>
        <taxon>Pinales</taxon>
        <taxon>Pinaceae</taxon>
        <taxon>Picea</taxon>
    </lineage>
</organism>
<protein>
    <submittedName>
        <fullName evidence="1">Uncharacterized protein</fullName>
    </submittedName>
</protein>
<evidence type="ECO:0000313" key="1">
    <source>
        <dbReference type="EMBL" id="KUM51108.1"/>
    </source>
</evidence>